<sequence>MYEKSILKDILANLLADDTEGYIRRDVQAIIGFFDPWNGFHRQFKEWSEDPDDVKWPTWKENPSLNELRRIHRLLSRIVTFIEDYISKATSEYPPRAYLGLPNLKTGNISFKGTLLETKILHFTVLTRSERYRLLHAFVRYELLCNIHNGRDDMYHVSEGLCAFSAFGTPGAPDPKTLLSVHEYYKAMYGAVFAHCGDAWLPDLPSSLPAVTAREQTSDCTTLYRPLQYPDNLFFDAEEYHSDMEVLGSRVAAELAGCGLDLLTRVLHRLERDPRSSVSIMLWLYEIRSETEYKFRPWMHYLYDQDEDSAYRELRNGCYEDGINELHCLQLGIYRQRAWGLFDDGRFYPNTTSHFPTLDELVGLWHDSQESRSKDSNWQRRSKSWQDYWAGKRSDRPTTRTTELDFSGRLARFFDDKVVTSLPSLARRYYCRG</sequence>
<evidence type="ECO:0000313" key="2">
    <source>
        <dbReference type="Proteomes" id="UP000266234"/>
    </source>
</evidence>
<keyword evidence="2" id="KW-1185">Reference proteome</keyword>
<organism evidence="1 2">
    <name type="scientific">Fusarium longipes</name>
    <dbReference type="NCBI Taxonomy" id="694270"/>
    <lineage>
        <taxon>Eukaryota</taxon>
        <taxon>Fungi</taxon>
        <taxon>Dikarya</taxon>
        <taxon>Ascomycota</taxon>
        <taxon>Pezizomycotina</taxon>
        <taxon>Sordariomycetes</taxon>
        <taxon>Hypocreomycetidae</taxon>
        <taxon>Hypocreales</taxon>
        <taxon>Nectriaceae</taxon>
        <taxon>Fusarium</taxon>
    </lineage>
</organism>
<comment type="caution">
    <text evidence="1">The sequence shown here is derived from an EMBL/GenBank/DDBJ whole genome shotgun (WGS) entry which is preliminary data.</text>
</comment>
<gene>
    <name evidence="1" type="ORF">FLONG3_7858</name>
</gene>
<dbReference type="OrthoDB" id="5102541at2759"/>
<dbReference type="Proteomes" id="UP000266234">
    <property type="component" value="Unassembled WGS sequence"/>
</dbReference>
<name>A0A395SAV9_9HYPO</name>
<reference evidence="1 2" key="1">
    <citation type="journal article" date="2018" name="PLoS Pathog.">
        <title>Evolution of structural diversity of trichothecenes, a family of toxins produced by plant pathogenic and entomopathogenic fungi.</title>
        <authorList>
            <person name="Proctor R.H."/>
            <person name="McCormick S.P."/>
            <person name="Kim H.S."/>
            <person name="Cardoza R.E."/>
            <person name="Stanley A.M."/>
            <person name="Lindo L."/>
            <person name="Kelly A."/>
            <person name="Brown D.W."/>
            <person name="Lee T."/>
            <person name="Vaughan M.M."/>
            <person name="Alexander N.J."/>
            <person name="Busman M."/>
            <person name="Gutierrez S."/>
        </authorList>
    </citation>
    <scope>NUCLEOTIDE SEQUENCE [LARGE SCALE GENOMIC DNA]</scope>
    <source>
        <strain evidence="1 2">NRRL 20695</strain>
    </source>
</reference>
<evidence type="ECO:0000313" key="1">
    <source>
        <dbReference type="EMBL" id="RGP69222.1"/>
    </source>
</evidence>
<proteinExistence type="predicted"/>
<dbReference type="EMBL" id="PXOG01000185">
    <property type="protein sequence ID" value="RGP69222.1"/>
    <property type="molecule type" value="Genomic_DNA"/>
</dbReference>
<dbReference type="AlphaFoldDB" id="A0A395SAV9"/>
<protein>
    <submittedName>
        <fullName evidence="1">Uncharacterized protein</fullName>
    </submittedName>
</protein>
<accession>A0A395SAV9</accession>